<dbReference type="Gene3D" id="3.30.479.10">
    <property type="entry name" value="6-pyruvoyl tetrahydropterin synthase/QueD"/>
    <property type="match status" value="1"/>
</dbReference>
<evidence type="ECO:0000256" key="1">
    <source>
        <dbReference type="ARBA" id="ARBA00005061"/>
    </source>
</evidence>
<feature type="active site" description="Proton acceptor" evidence="9">
    <location>
        <position position="23"/>
    </location>
</feature>
<evidence type="ECO:0000256" key="5">
    <source>
        <dbReference type="ARBA" id="ARBA00022833"/>
    </source>
</evidence>
<feature type="binding site" evidence="10">
    <location>
        <position position="27"/>
    </location>
    <ligand>
        <name>Zn(2+)</name>
        <dbReference type="ChEBI" id="CHEBI:29105"/>
    </ligand>
</feature>
<name>A0A3P3XFK6_9SPIR</name>
<dbReference type="GO" id="GO:0046872">
    <property type="term" value="F:metal ion binding"/>
    <property type="evidence" value="ECO:0007669"/>
    <property type="project" value="UniProtKB-KW"/>
</dbReference>
<organism evidence="11">
    <name type="scientific">uncultured spirochete</name>
    <dbReference type="NCBI Taxonomy" id="156406"/>
    <lineage>
        <taxon>Bacteria</taxon>
        <taxon>Pseudomonadati</taxon>
        <taxon>Spirochaetota</taxon>
        <taxon>Spirochaetia</taxon>
        <taxon>Spirochaetales</taxon>
        <taxon>environmental samples</taxon>
    </lineage>
</organism>
<evidence type="ECO:0000256" key="4">
    <source>
        <dbReference type="ARBA" id="ARBA00022723"/>
    </source>
</evidence>
<keyword evidence="4 8" id="KW-0479">Metal-binding</keyword>
<protein>
    <recommendedName>
        <fullName evidence="3 8">6-carboxy-5,6,7,8-tetrahydropterin synthase</fullName>
        <ecNumber evidence="8">4.-.-.-</ecNumber>
    </recommendedName>
</protein>
<comment type="cofactor">
    <cofactor evidence="8 10">
        <name>Zn(2+)</name>
        <dbReference type="ChEBI" id="CHEBI:29105"/>
    </cofactor>
    <text evidence="8 10">Binds 1 zinc ion per subunit.</text>
</comment>
<evidence type="ECO:0000256" key="9">
    <source>
        <dbReference type="PIRSR" id="PIRSR006113-1"/>
    </source>
</evidence>
<keyword evidence="8" id="KW-0671">Queuosine biosynthesis</keyword>
<dbReference type="EMBL" id="FWDM01000005">
    <property type="protein sequence ID" value="SLM10181.1"/>
    <property type="molecule type" value="Genomic_DNA"/>
</dbReference>
<dbReference type="InterPro" id="IPR038418">
    <property type="entry name" value="6-PTP_synth/QueD_sf"/>
</dbReference>
<evidence type="ECO:0000256" key="7">
    <source>
        <dbReference type="ARBA" id="ARBA00048807"/>
    </source>
</evidence>
<evidence type="ECO:0000256" key="10">
    <source>
        <dbReference type="PIRSR" id="PIRSR006113-2"/>
    </source>
</evidence>
<feature type="active site" description="Charge relay system" evidence="9">
    <location>
        <position position="110"/>
    </location>
</feature>
<dbReference type="NCBIfam" id="TIGR03367">
    <property type="entry name" value="queuosine_QueD"/>
    <property type="match status" value="1"/>
</dbReference>
<dbReference type="GO" id="GO:0070497">
    <property type="term" value="F:6-carboxytetrahydropterin synthase activity"/>
    <property type="evidence" value="ECO:0007669"/>
    <property type="project" value="UniProtKB-EC"/>
</dbReference>
<dbReference type="SUPFAM" id="SSF55620">
    <property type="entry name" value="Tetrahydrobiopterin biosynthesis enzymes-like"/>
    <property type="match status" value="1"/>
</dbReference>
<dbReference type="AlphaFoldDB" id="A0A3P3XFK6"/>
<reference evidence="11" key="1">
    <citation type="submission" date="2017-02" db="EMBL/GenBank/DDBJ databases">
        <authorList>
            <person name="Regsiter A."/>
            <person name="William W."/>
        </authorList>
    </citation>
    <scope>NUCLEOTIDE SEQUENCE</scope>
    <source>
        <strain evidence="11">Bib</strain>
    </source>
</reference>
<evidence type="ECO:0000256" key="8">
    <source>
        <dbReference type="PIRNR" id="PIRNR006113"/>
    </source>
</evidence>
<evidence type="ECO:0000256" key="2">
    <source>
        <dbReference type="ARBA" id="ARBA00008900"/>
    </source>
</evidence>
<proteinExistence type="inferred from homology"/>
<dbReference type="Pfam" id="PF01242">
    <property type="entry name" value="PTPS"/>
    <property type="match status" value="1"/>
</dbReference>
<dbReference type="PIRSF" id="PIRSF006113">
    <property type="entry name" value="PTP_synth"/>
    <property type="match status" value="1"/>
</dbReference>
<keyword evidence="6 8" id="KW-0456">Lyase</keyword>
<comment type="similarity">
    <text evidence="2 8">Belongs to the PTPS family. QueD subfamily.</text>
</comment>
<dbReference type="EC" id="4.-.-.-" evidence="8"/>
<feature type="active site" description="Charge relay system" evidence="9">
    <location>
        <position position="68"/>
    </location>
</feature>
<dbReference type="PANTHER" id="PTHR12589">
    <property type="entry name" value="PYRUVOYL TETRAHYDROBIOPTERIN SYNTHASE"/>
    <property type="match status" value="1"/>
</dbReference>
<keyword evidence="5 8" id="KW-0862">Zinc</keyword>
<dbReference type="InterPro" id="IPR007115">
    <property type="entry name" value="6-PTP_synth/QueD"/>
</dbReference>
<dbReference type="PANTHER" id="PTHR12589:SF7">
    <property type="entry name" value="6-PYRUVOYL TETRAHYDROBIOPTERIN SYNTHASE"/>
    <property type="match status" value="1"/>
</dbReference>
<feature type="binding site" evidence="10">
    <location>
        <position position="29"/>
    </location>
    <ligand>
        <name>Zn(2+)</name>
        <dbReference type="ChEBI" id="CHEBI:29105"/>
    </ligand>
</feature>
<evidence type="ECO:0000256" key="6">
    <source>
        <dbReference type="ARBA" id="ARBA00023239"/>
    </source>
</evidence>
<comment type="pathway">
    <text evidence="1 8">Purine metabolism; 7-cyano-7-deazaguanine biosynthesis.</text>
</comment>
<evidence type="ECO:0000313" key="11">
    <source>
        <dbReference type="EMBL" id="SLM10181.1"/>
    </source>
</evidence>
<sequence>MYHIRVEAEFAAAHRIVHYNGKCERLHGHNYKVRVWVSGATLGDGGMLIDFAVVKNALKSLIAEKLDHRDLNEIREFEDDPSAERIAKYIFEQLSKALPDVPLSAIDVFETDASMARYVPDR</sequence>
<dbReference type="GO" id="GO:0008616">
    <property type="term" value="P:tRNA queuosine(34) biosynthetic process"/>
    <property type="evidence" value="ECO:0007669"/>
    <property type="project" value="UniProtKB-KW"/>
</dbReference>
<dbReference type="UniPathway" id="UPA00391"/>
<comment type="catalytic activity">
    <reaction evidence="7 8">
        <text>7,8-dihydroneopterin 3'-triphosphate + H2O = 6-carboxy-5,6,7,8-tetrahydropterin + triphosphate + acetaldehyde + 2 H(+)</text>
        <dbReference type="Rhea" id="RHEA:27966"/>
        <dbReference type="ChEBI" id="CHEBI:15343"/>
        <dbReference type="ChEBI" id="CHEBI:15377"/>
        <dbReference type="ChEBI" id="CHEBI:15378"/>
        <dbReference type="ChEBI" id="CHEBI:18036"/>
        <dbReference type="ChEBI" id="CHEBI:58462"/>
        <dbReference type="ChEBI" id="CHEBI:61032"/>
        <dbReference type="EC" id="4.1.2.50"/>
    </reaction>
</comment>
<evidence type="ECO:0000256" key="3">
    <source>
        <dbReference type="ARBA" id="ARBA00018141"/>
    </source>
</evidence>
<feature type="binding site" evidence="10">
    <location>
        <position position="14"/>
    </location>
    <ligand>
        <name>Zn(2+)</name>
        <dbReference type="ChEBI" id="CHEBI:29105"/>
    </ligand>
</feature>
<gene>
    <name evidence="11" type="primary">queD</name>
    <name evidence="11" type="ORF">SPIROBIBN47_130001</name>
</gene>
<accession>A0A3P3XFK6</accession>